<accession>A0ACC6L1J7</accession>
<gene>
    <name evidence="1" type="ORF">J2X78_003816</name>
</gene>
<proteinExistence type="predicted"/>
<evidence type="ECO:0000313" key="2">
    <source>
        <dbReference type="Proteomes" id="UP001246858"/>
    </source>
</evidence>
<evidence type="ECO:0000313" key="1">
    <source>
        <dbReference type="EMBL" id="MDR6785242.1"/>
    </source>
</evidence>
<organism evidence="1 2">
    <name type="scientific">Pedobacter africanus</name>
    <dbReference type="NCBI Taxonomy" id="151894"/>
    <lineage>
        <taxon>Bacteria</taxon>
        <taxon>Pseudomonadati</taxon>
        <taxon>Bacteroidota</taxon>
        <taxon>Sphingobacteriia</taxon>
        <taxon>Sphingobacteriales</taxon>
        <taxon>Sphingobacteriaceae</taxon>
        <taxon>Pedobacter</taxon>
    </lineage>
</organism>
<reference evidence="1" key="1">
    <citation type="submission" date="2023-07" db="EMBL/GenBank/DDBJ databases">
        <title>Sorghum-associated microbial communities from plants grown in Nebraska, USA.</title>
        <authorList>
            <person name="Schachtman D."/>
        </authorList>
    </citation>
    <scope>NUCLEOTIDE SEQUENCE</scope>
    <source>
        <strain evidence="1">2697</strain>
    </source>
</reference>
<comment type="caution">
    <text evidence="1">The sequence shown here is derived from an EMBL/GenBank/DDBJ whole genome shotgun (WGS) entry which is preliminary data.</text>
</comment>
<keyword evidence="2" id="KW-1185">Reference proteome</keyword>
<name>A0ACC6L1J7_9SPHI</name>
<dbReference type="Proteomes" id="UP001246858">
    <property type="component" value="Unassembled WGS sequence"/>
</dbReference>
<protein>
    <submittedName>
        <fullName evidence="1">Uncharacterized protein</fullName>
    </submittedName>
</protein>
<dbReference type="EMBL" id="JAVDTF010000003">
    <property type="protein sequence ID" value="MDR6785242.1"/>
    <property type="molecule type" value="Genomic_DNA"/>
</dbReference>
<sequence length="292" mass="33669">MTDLISVTPETIQNQIYTIRGKQVMMDRDLAVLYGVETRVLNQAVKRNIERFPDENFIFRLDNSEFKDWRSQIVISNSDKQGLRHIPFCFTEVGIVMLSAVLRSTTAVNVSIKITHAFVQMRRFLGENADVFVRLDNVERKQLKADENFEKLFTALESNDLKPKQGIFYDGQVFDAYTFVADLVREAKQSIVLIDNYIDDTILRLFVKRQNGVSLTIYTQKISSQLALDLQKHNAQYDPVIIKQFGQAHDRFLIVDETTVYHIGASLKDLGKKWFAFSKIDLNVTEMLAKLT</sequence>